<proteinExistence type="predicted"/>
<gene>
    <name evidence="2" type="ORF">IPO85_17805</name>
</gene>
<sequence>MHTEPEINYLLLWHLNQYKWIELPGFGIWRAQEQKAYIDHRTQHVFPSALSVQFDPIPADQTANMIDHMELETGYAKSDLENKLADLCLYLSESIRKKGTVFFEPYGNLSKKNDEMYFEAQQINLHDRFFGLKELALQPLVLNYNAPETYKTPIIPITNKKSRSKEFRYLFIALGIFWLIFILLLMCPSGERKFPEVEQNPIKPLTQETIIKEPVIHDQKTPLANQDTQVMASRIPENKLTNADTSFTNQKEFQKEISVNEKNINEINQLIQNKPCVIIVGSFKKINNANRLAKTLTRKKYKVYREPYLDFHRVGVQFDCLKKDLQTVLSELKTTFNPDCWILKY</sequence>
<reference evidence="2 3" key="1">
    <citation type="submission" date="2020-10" db="EMBL/GenBank/DDBJ databases">
        <title>Connecting structure to function with the recovery of over 1000 high-quality activated sludge metagenome-assembled genomes encoding full-length rRNA genes using long-read sequencing.</title>
        <authorList>
            <person name="Singleton C.M."/>
            <person name="Petriglieri F."/>
            <person name="Kristensen J.M."/>
            <person name="Kirkegaard R.H."/>
            <person name="Michaelsen T.Y."/>
            <person name="Andersen M.H."/>
            <person name="Karst S.M."/>
            <person name="Dueholm M.S."/>
            <person name="Nielsen P.H."/>
            <person name="Albertsen M."/>
        </authorList>
    </citation>
    <scope>NUCLEOTIDE SEQUENCE [LARGE SCALE GENOMIC DNA]</scope>
    <source>
        <strain evidence="2">Ribe_18-Q3-R11-54_BAT3C.373</strain>
    </source>
</reference>
<dbReference type="Proteomes" id="UP000808349">
    <property type="component" value="Unassembled WGS sequence"/>
</dbReference>
<name>A0A9D7SCX2_9BACT</name>
<dbReference type="InterPro" id="IPR036680">
    <property type="entry name" value="SPOR-like_sf"/>
</dbReference>
<dbReference type="AlphaFoldDB" id="A0A9D7SCX2"/>
<evidence type="ECO:0000256" key="1">
    <source>
        <dbReference type="SAM" id="Phobius"/>
    </source>
</evidence>
<keyword evidence="1" id="KW-0812">Transmembrane</keyword>
<dbReference type="GO" id="GO:0042834">
    <property type="term" value="F:peptidoglycan binding"/>
    <property type="evidence" value="ECO:0007669"/>
    <property type="project" value="InterPro"/>
</dbReference>
<feature type="transmembrane region" description="Helical" evidence="1">
    <location>
        <begin position="167"/>
        <end position="186"/>
    </location>
</feature>
<keyword evidence="1" id="KW-0472">Membrane</keyword>
<evidence type="ECO:0000313" key="3">
    <source>
        <dbReference type="Proteomes" id="UP000808349"/>
    </source>
</evidence>
<dbReference type="SUPFAM" id="SSF110997">
    <property type="entry name" value="Sporulation related repeat"/>
    <property type="match status" value="1"/>
</dbReference>
<evidence type="ECO:0008006" key="4">
    <source>
        <dbReference type="Google" id="ProtNLM"/>
    </source>
</evidence>
<organism evidence="2 3">
    <name type="scientific">Candidatus Defluviibacterium haderslevense</name>
    <dbReference type="NCBI Taxonomy" id="2981993"/>
    <lineage>
        <taxon>Bacteria</taxon>
        <taxon>Pseudomonadati</taxon>
        <taxon>Bacteroidota</taxon>
        <taxon>Saprospiria</taxon>
        <taxon>Saprospirales</taxon>
        <taxon>Saprospiraceae</taxon>
        <taxon>Candidatus Defluviibacterium</taxon>
    </lineage>
</organism>
<dbReference type="EMBL" id="JADKFW010000018">
    <property type="protein sequence ID" value="MBK9719330.1"/>
    <property type="molecule type" value="Genomic_DNA"/>
</dbReference>
<protein>
    <recommendedName>
        <fullName evidence="4">SPOR domain-containing protein</fullName>
    </recommendedName>
</protein>
<comment type="caution">
    <text evidence="2">The sequence shown here is derived from an EMBL/GenBank/DDBJ whole genome shotgun (WGS) entry which is preliminary data.</text>
</comment>
<accession>A0A9D7SCX2</accession>
<evidence type="ECO:0000313" key="2">
    <source>
        <dbReference type="EMBL" id="MBK9719330.1"/>
    </source>
</evidence>
<keyword evidence="1" id="KW-1133">Transmembrane helix</keyword>